<feature type="transmembrane region" description="Helical" evidence="1">
    <location>
        <begin position="315"/>
        <end position="334"/>
    </location>
</feature>
<feature type="transmembrane region" description="Helical" evidence="1">
    <location>
        <begin position="282"/>
        <end position="303"/>
    </location>
</feature>
<dbReference type="PANTHER" id="PTHR31061">
    <property type="entry name" value="LD22376P"/>
    <property type="match status" value="1"/>
</dbReference>
<keyword evidence="1" id="KW-0472">Membrane</keyword>
<keyword evidence="1" id="KW-1133">Transmembrane helix</keyword>
<dbReference type="Proteomes" id="UP000244450">
    <property type="component" value="Unassembled WGS sequence"/>
</dbReference>
<feature type="transmembrane region" description="Helical" evidence="1">
    <location>
        <begin position="341"/>
        <end position="364"/>
    </location>
</feature>
<feature type="transmembrane region" description="Helical" evidence="1">
    <location>
        <begin position="28"/>
        <end position="49"/>
    </location>
</feature>
<dbReference type="Pfam" id="PF07786">
    <property type="entry name" value="HGSNAT_cat"/>
    <property type="match status" value="1"/>
</dbReference>
<evidence type="ECO:0000256" key="1">
    <source>
        <dbReference type="SAM" id="Phobius"/>
    </source>
</evidence>
<proteinExistence type="predicted"/>
<dbReference type="PANTHER" id="PTHR31061:SF24">
    <property type="entry name" value="LD22376P"/>
    <property type="match status" value="1"/>
</dbReference>
<keyword evidence="4" id="KW-1185">Reference proteome</keyword>
<dbReference type="AlphaFoldDB" id="A0A2T7BIK1"/>
<feature type="transmembrane region" description="Helical" evidence="1">
    <location>
        <begin position="376"/>
        <end position="401"/>
    </location>
</feature>
<comment type="caution">
    <text evidence="3">The sequence shown here is derived from an EMBL/GenBank/DDBJ whole genome shotgun (WGS) entry which is preliminary data.</text>
</comment>
<evidence type="ECO:0000313" key="3">
    <source>
        <dbReference type="EMBL" id="PUZ26082.1"/>
    </source>
</evidence>
<feature type="transmembrane region" description="Helical" evidence="1">
    <location>
        <begin position="129"/>
        <end position="149"/>
    </location>
</feature>
<evidence type="ECO:0000313" key="4">
    <source>
        <dbReference type="Proteomes" id="UP000244450"/>
    </source>
</evidence>
<feature type="transmembrane region" description="Helical" evidence="1">
    <location>
        <begin position="247"/>
        <end position="270"/>
    </location>
</feature>
<name>A0A2T7BIK1_9BACT</name>
<dbReference type="InterPro" id="IPR012429">
    <property type="entry name" value="HGSNAT_cat"/>
</dbReference>
<feature type="transmembrane region" description="Helical" evidence="1">
    <location>
        <begin position="216"/>
        <end position="235"/>
    </location>
</feature>
<evidence type="ECO:0000259" key="2">
    <source>
        <dbReference type="Pfam" id="PF07786"/>
    </source>
</evidence>
<feature type="transmembrane region" description="Helical" evidence="1">
    <location>
        <begin position="156"/>
        <end position="176"/>
    </location>
</feature>
<keyword evidence="1" id="KW-0812">Transmembrane</keyword>
<organism evidence="3 4">
    <name type="scientific">Chitinophaga parva</name>
    <dbReference type="NCBI Taxonomy" id="2169414"/>
    <lineage>
        <taxon>Bacteria</taxon>
        <taxon>Pseudomonadati</taxon>
        <taxon>Bacteroidota</taxon>
        <taxon>Chitinophagia</taxon>
        <taxon>Chitinophagales</taxon>
        <taxon>Chitinophagaceae</taxon>
        <taxon>Chitinophaga</taxon>
    </lineage>
</organism>
<dbReference type="EMBL" id="QCYK01000002">
    <property type="protein sequence ID" value="PUZ26082.1"/>
    <property type="molecule type" value="Genomic_DNA"/>
</dbReference>
<feature type="domain" description="Heparan-alpha-glucosaminide N-acetyltransferase catalytic" evidence="2">
    <location>
        <begin position="22"/>
        <end position="115"/>
    </location>
</feature>
<dbReference type="RefSeq" id="WP_108687919.1">
    <property type="nucleotide sequence ID" value="NZ_QCYK01000002.1"/>
</dbReference>
<feature type="transmembrane region" description="Helical" evidence="1">
    <location>
        <begin position="98"/>
        <end position="117"/>
    </location>
</feature>
<sequence>MQTTITTPGDVAAGAVRAPKQRIVSIDILRALTMVLMIFVNDLWTLQGVPRWLEHTAAREDGMGLADTVFPAFLFIVGLSIPYAIQHRRSKGDNLGRLLWHIVLRTVALVIMGTYLVNSEELNAQATGMSHLVFDAIGVTCFIVIWNTYPDSWSKAAVRVLQAVALAVLVYMAWIFRGGPDGDVHRFEHSWWGILGLIGWSYFAGATVYALSNDRIVVNLAVWALMLGLCMAEHAHVLPREGWFRPLISPLGEGGLTALVTGGVVISQLFRRFMAVGAWRRMVPLFLCIALVLLGAGFGVRPLDGISKIQCTPSWILICSAITIAMFMLVFYLTDILGKGGWFAFIKTAGTDTLLCYLMPYYAYCVFLTDVRLPDALVTGGVGLLKSAVFALLMVQLARLLTKVGVKVRL</sequence>
<accession>A0A2T7BIK1</accession>
<feature type="transmembrane region" description="Helical" evidence="1">
    <location>
        <begin position="191"/>
        <end position="211"/>
    </location>
</feature>
<protein>
    <recommendedName>
        <fullName evidence="2">Heparan-alpha-glucosaminide N-acetyltransferase catalytic domain-containing protein</fullName>
    </recommendedName>
</protein>
<dbReference type="OrthoDB" id="9788724at2"/>
<gene>
    <name evidence="3" type="ORF">DCC81_17730</name>
</gene>
<feature type="transmembrane region" description="Helical" evidence="1">
    <location>
        <begin position="69"/>
        <end position="86"/>
    </location>
</feature>
<reference evidence="3 4" key="1">
    <citation type="submission" date="2018-04" db="EMBL/GenBank/DDBJ databases">
        <title>Chitinophaga fuyangensis sp. nov., isolated from soil in a chemical factory.</title>
        <authorList>
            <person name="Chen K."/>
        </authorList>
    </citation>
    <scope>NUCLEOTIDE SEQUENCE [LARGE SCALE GENOMIC DNA]</scope>
    <source>
        <strain evidence="3 4">LY-1</strain>
    </source>
</reference>